<reference evidence="5" key="1">
    <citation type="journal article" date="2019" name="Int. J. Syst. Evol. Microbiol.">
        <title>The Global Catalogue of Microorganisms (GCM) 10K type strain sequencing project: providing services to taxonomists for standard genome sequencing and annotation.</title>
        <authorList>
            <consortium name="The Broad Institute Genomics Platform"/>
            <consortium name="The Broad Institute Genome Sequencing Center for Infectious Disease"/>
            <person name="Wu L."/>
            <person name="Ma J."/>
        </authorList>
    </citation>
    <scope>NUCLEOTIDE SEQUENCE [LARGE SCALE GENOMIC DNA]</scope>
    <source>
        <strain evidence="5">CECT 8289</strain>
    </source>
</reference>
<dbReference type="PRINTS" id="PR00744">
    <property type="entry name" value="GLHYDRLASE37"/>
</dbReference>
<gene>
    <name evidence="4" type="ORF">ACFOWM_08235</name>
</gene>
<dbReference type="PROSITE" id="PS00928">
    <property type="entry name" value="TREHALASE_2"/>
    <property type="match status" value="1"/>
</dbReference>
<dbReference type="Proteomes" id="UP001595907">
    <property type="component" value="Unassembled WGS sequence"/>
</dbReference>
<dbReference type="PANTHER" id="PTHR23403">
    <property type="entry name" value="TREHALASE"/>
    <property type="match status" value="1"/>
</dbReference>
<evidence type="ECO:0000313" key="5">
    <source>
        <dbReference type="Proteomes" id="UP001595907"/>
    </source>
</evidence>
<evidence type="ECO:0000256" key="2">
    <source>
        <dbReference type="ARBA" id="ARBA00023295"/>
    </source>
</evidence>
<dbReference type="PROSITE" id="PS00927">
    <property type="entry name" value="TREHALASE_1"/>
    <property type="match status" value="1"/>
</dbReference>
<evidence type="ECO:0000256" key="3">
    <source>
        <dbReference type="SAM" id="SignalP"/>
    </source>
</evidence>
<dbReference type="InterPro" id="IPR018232">
    <property type="entry name" value="Glyco_hydro_37_CS"/>
</dbReference>
<sequence length="546" mass="61627">MALKLAATSIIAALVTTASFAQQTPDQLYGDLFKAVQMKKIFGDGKTFVDCTPKRSITAIMADYKRNAKDTSTAFLKNFVAANFEQPIVPKVTNDAPDNDVVAHINTLWNTLKRASDKKVNGSSLISLPYPYIVPGGRFREIYYWDSYFTMLGLKESKQYETIENMIKNFAYLIDQYGHIPNGNRTYYISRSQPPFFSLMVQLLASIKGDAVYKTYLPQLTKEYNYWMEGAANMKITGAFKRVVRLNDGTILNRYFDEANTPRQESYAEDVATANEAAAVYASNKRWSSPAAMNKAIAQYKKTIYSHLRAGAASGWDFSSRWFADGEHIATIETTDIIPVDLNALLLNMEQVLHYANTVVKQPTKANYYLKQYNKRYKAIQQIFWSNSLQFFVDYNFVKQQQCNIIAAAGMFPFCFNNMDSKMPQHTINDALPTFKAQLLKDGGVLSTPLTTKQQWDAPNGWAPLQWMSIWALERNNETTLAADVAKRWIQLNTTVYKNTGRLMEKYNVVNTTLAAGGGEYPGQDGFGWTNGVLLTLIKKYGAATN</sequence>
<dbReference type="SUPFAM" id="SSF48208">
    <property type="entry name" value="Six-hairpin glycosidases"/>
    <property type="match status" value="1"/>
</dbReference>
<organism evidence="4 5">
    <name type="scientific">Ferruginibacter yonginensis</name>
    <dbReference type="NCBI Taxonomy" id="1310416"/>
    <lineage>
        <taxon>Bacteria</taxon>
        <taxon>Pseudomonadati</taxon>
        <taxon>Bacteroidota</taxon>
        <taxon>Chitinophagia</taxon>
        <taxon>Chitinophagales</taxon>
        <taxon>Chitinophagaceae</taxon>
        <taxon>Ferruginibacter</taxon>
    </lineage>
</organism>
<dbReference type="PANTHER" id="PTHR23403:SF1">
    <property type="entry name" value="TREHALASE"/>
    <property type="match status" value="1"/>
</dbReference>
<evidence type="ECO:0000256" key="1">
    <source>
        <dbReference type="ARBA" id="ARBA00022801"/>
    </source>
</evidence>
<keyword evidence="3" id="KW-0732">Signal</keyword>
<dbReference type="RefSeq" id="WP_379708733.1">
    <property type="nucleotide sequence ID" value="NZ_JBHSCZ010000002.1"/>
</dbReference>
<protein>
    <submittedName>
        <fullName evidence="4">Trehalase family glycosidase</fullName>
    </submittedName>
</protein>
<dbReference type="InterPro" id="IPR001661">
    <property type="entry name" value="Glyco_hydro_37"/>
</dbReference>
<keyword evidence="5" id="KW-1185">Reference proteome</keyword>
<keyword evidence="1" id="KW-0378">Hydrolase</keyword>
<dbReference type="GO" id="GO:0016798">
    <property type="term" value="F:hydrolase activity, acting on glycosyl bonds"/>
    <property type="evidence" value="ECO:0007669"/>
    <property type="project" value="UniProtKB-KW"/>
</dbReference>
<feature type="signal peptide" evidence="3">
    <location>
        <begin position="1"/>
        <end position="21"/>
    </location>
</feature>
<dbReference type="InterPro" id="IPR008928">
    <property type="entry name" value="6-hairpin_glycosidase_sf"/>
</dbReference>
<comment type="caution">
    <text evidence="4">The sequence shown here is derived from an EMBL/GenBank/DDBJ whole genome shotgun (WGS) entry which is preliminary data.</text>
</comment>
<dbReference type="Gene3D" id="1.50.10.10">
    <property type="match status" value="1"/>
</dbReference>
<accession>A0ABV8QRM1</accession>
<feature type="chain" id="PRO_5047145943" evidence="3">
    <location>
        <begin position="22"/>
        <end position="546"/>
    </location>
</feature>
<evidence type="ECO:0000313" key="4">
    <source>
        <dbReference type="EMBL" id="MFC4262861.1"/>
    </source>
</evidence>
<name>A0ABV8QRM1_9BACT</name>
<dbReference type="EMBL" id="JBHSCZ010000002">
    <property type="protein sequence ID" value="MFC4262861.1"/>
    <property type="molecule type" value="Genomic_DNA"/>
</dbReference>
<proteinExistence type="predicted"/>
<keyword evidence="2 4" id="KW-0326">Glycosidase</keyword>
<dbReference type="Pfam" id="PF01204">
    <property type="entry name" value="Trehalase"/>
    <property type="match status" value="1"/>
</dbReference>
<dbReference type="InterPro" id="IPR012341">
    <property type="entry name" value="6hp_glycosidase-like_sf"/>
</dbReference>